<name>A0A804PDE5_MAIZE</name>
<dbReference type="FunCoup" id="A0A804PDE5">
    <property type="interactions" value="1526"/>
</dbReference>
<dbReference type="GO" id="GO:0005576">
    <property type="term" value="C:extracellular region"/>
    <property type="evidence" value="ECO:0007669"/>
    <property type="project" value="UniProtKB-ARBA"/>
</dbReference>
<evidence type="ECO:0000313" key="6">
    <source>
        <dbReference type="Proteomes" id="UP000007305"/>
    </source>
</evidence>
<dbReference type="InterPro" id="IPR034088">
    <property type="entry name" value="Pla_a_1-like"/>
</dbReference>
<dbReference type="OrthoDB" id="1915198at2759"/>
<dbReference type="Gramene" id="Zm00001eb229350_T001">
    <property type="protein sequence ID" value="Zm00001eb229350_P001"/>
    <property type="gene ID" value="Zm00001eb229350"/>
</dbReference>
<organism evidence="5 6">
    <name type="scientific">Zea mays</name>
    <name type="common">Maize</name>
    <dbReference type="NCBI Taxonomy" id="4577"/>
    <lineage>
        <taxon>Eukaryota</taxon>
        <taxon>Viridiplantae</taxon>
        <taxon>Streptophyta</taxon>
        <taxon>Embryophyta</taxon>
        <taxon>Tracheophyta</taxon>
        <taxon>Spermatophyta</taxon>
        <taxon>Magnoliopsida</taxon>
        <taxon>Liliopsida</taxon>
        <taxon>Poales</taxon>
        <taxon>Poaceae</taxon>
        <taxon>PACMAD clade</taxon>
        <taxon>Panicoideae</taxon>
        <taxon>Andropogonodae</taxon>
        <taxon>Andropogoneae</taxon>
        <taxon>Tripsacinae</taxon>
        <taxon>Zea</taxon>
    </lineage>
</organism>
<accession>A0A804PDE5</accession>
<feature type="domain" description="Pectinesterase inhibitor" evidence="4">
    <location>
        <begin position="62"/>
        <end position="213"/>
    </location>
</feature>
<dbReference type="RefSeq" id="NP_001143588.2">
    <property type="nucleotide sequence ID" value="NM_001150116.2"/>
</dbReference>
<dbReference type="PANTHER" id="PTHR35357:SF23">
    <property type="entry name" value="PECTINESTERASE INHIBITOR DOMAIN-CONTAINING PROTEIN"/>
    <property type="match status" value="1"/>
</dbReference>
<dbReference type="SUPFAM" id="SSF101148">
    <property type="entry name" value="Plant invertase/pectin methylesterase inhibitor"/>
    <property type="match status" value="1"/>
</dbReference>
<dbReference type="SMART" id="SM00856">
    <property type="entry name" value="PMEI"/>
    <property type="match status" value="1"/>
</dbReference>
<dbReference type="GO" id="GO:0004857">
    <property type="term" value="F:enzyme inhibitor activity"/>
    <property type="evidence" value="ECO:0007669"/>
    <property type="project" value="InterPro"/>
</dbReference>
<sequence>MLAATMYYHNKTKMPPPPCSCFSAVSVPFSSFKTITMLLLLLLILQQLSAAAVAGMATTKLGLSDVVTDTCDRCSKSNPQVNYTLCVSSLSSDPESRQADLHGLAIISAKLLRSGAVAMEAKMADLSRKERPWSPRRSCLDACVGVYRNSLYDLGSSIVAIQERRYADAKTSMSAAVDAPVTCEDEFKEQGLEPPMRAETKRLFQQAVISLAIISLL</sequence>
<dbReference type="Proteomes" id="UP000007305">
    <property type="component" value="Chromosome 5"/>
</dbReference>
<keyword evidence="6" id="KW-1185">Reference proteome</keyword>
<evidence type="ECO:0000256" key="1">
    <source>
        <dbReference type="ARBA" id="ARBA00022729"/>
    </source>
</evidence>
<reference evidence="5" key="3">
    <citation type="submission" date="2021-05" db="UniProtKB">
        <authorList>
            <consortium name="EnsemblPlants"/>
        </authorList>
    </citation>
    <scope>IDENTIFICATION</scope>
    <source>
        <strain evidence="5">cv. B73</strain>
    </source>
</reference>
<evidence type="ECO:0007829" key="7">
    <source>
        <dbReference type="PeptideAtlas" id="A0A804PDE5"/>
    </source>
</evidence>
<dbReference type="FunFam" id="1.20.140.40:FF:000002">
    <property type="entry name" value="Putative invertase inhibitor"/>
    <property type="match status" value="1"/>
</dbReference>
<dbReference type="InterPro" id="IPR035513">
    <property type="entry name" value="Invertase/methylesterase_inhib"/>
</dbReference>
<proteinExistence type="evidence at protein level"/>
<protein>
    <recommendedName>
        <fullName evidence="4">Pectinesterase inhibitor domain-containing protein</fullName>
    </recommendedName>
</protein>
<dbReference type="InParanoid" id="A0A804PDE5"/>
<dbReference type="AlphaFoldDB" id="A0A804PDE5"/>
<reference evidence="6" key="1">
    <citation type="journal article" date="2009" name="Science">
        <title>The B73 maize genome: complexity, diversity, and dynamics.</title>
        <authorList>
            <person name="Schnable P.S."/>
            <person name="Ware D."/>
            <person name="Fulton R.S."/>
            <person name="Stein J.C."/>
            <person name="Wei F."/>
            <person name="Pasternak S."/>
            <person name="Liang C."/>
            <person name="Zhang J."/>
            <person name="Fulton L."/>
            <person name="Graves T.A."/>
            <person name="Minx P."/>
            <person name="Reily A.D."/>
            <person name="Courtney L."/>
            <person name="Kruchowski S.S."/>
            <person name="Tomlinson C."/>
            <person name="Strong C."/>
            <person name="Delehaunty K."/>
            <person name="Fronick C."/>
            <person name="Courtney B."/>
            <person name="Rock S.M."/>
            <person name="Belter E."/>
            <person name="Du F."/>
            <person name="Kim K."/>
            <person name="Abbott R.M."/>
            <person name="Cotton M."/>
            <person name="Levy A."/>
            <person name="Marchetto P."/>
            <person name="Ochoa K."/>
            <person name="Jackson S.M."/>
            <person name="Gillam B."/>
            <person name="Chen W."/>
            <person name="Yan L."/>
            <person name="Higginbotham J."/>
            <person name="Cardenas M."/>
            <person name="Waligorski J."/>
            <person name="Applebaum E."/>
            <person name="Phelps L."/>
            <person name="Falcone J."/>
            <person name="Kanchi K."/>
            <person name="Thane T."/>
            <person name="Scimone A."/>
            <person name="Thane N."/>
            <person name="Henke J."/>
            <person name="Wang T."/>
            <person name="Ruppert J."/>
            <person name="Shah N."/>
            <person name="Rotter K."/>
            <person name="Hodges J."/>
            <person name="Ingenthron E."/>
            <person name="Cordes M."/>
            <person name="Kohlberg S."/>
            <person name="Sgro J."/>
            <person name="Delgado B."/>
            <person name="Mead K."/>
            <person name="Chinwalla A."/>
            <person name="Leonard S."/>
            <person name="Crouse K."/>
            <person name="Collura K."/>
            <person name="Kudrna D."/>
            <person name="Currie J."/>
            <person name="He R."/>
            <person name="Angelova A."/>
            <person name="Rajasekar S."/>
            <person name="Mueller T."/>
            <person name="Lomeli R."/>
            <person name="Scara G."/>
            <person name="Ko A."/>
            <person name="Delaney K."/>
            <person name="Wissotski M."/>
            <person name="Lopez G."/>
            <person name="Campos D."/>
            <person name="Braidotti M."/>
            <person name="Ashley E."/>
            <person name="Golser W."/>
            <person name="Kim H."/>
            <person name="Lee S."/>
            <person name="Lin J."/>
            <person name="Dujmic Z."/>
            <person name="Kim W."/>
            <person name="Talag J."/>
            <person name="Zuccolo A."/>
            <person name="Fan C."/>
            <person name="Sebastian A."/>
            <person name="Kramer M."/>
            <person name="Spiegel L."/>
            <person name="Nascimento L."/>
            <person name="Zutavern T."/>
            <person name="Miller B."/>
            <person name="Ambroise C."/>
            <person name="Muller S."/>
            <person name="Spooner W."/>
            <person name="Narechania A."/>
            <person name="Ren L."/>
            <person name="Wei S."/>
            <person name="Kumari S."/>
            <person name="Faga B."/>
            <person name="Levy M.J."/>
            <person name="McMahan L."/>
            <person name="Van Buren P."/>
            <person name="Vaughn M.W."/>
            <person name="Ying K."/>
            <person name="Yeh C.-T."/>
            <person name="Emrich S.J."/>
            <person name="Jia Y."/>
            <person name="Kalyanaraman A."/>
            <person name="Hsia A.-P."/>
            <person name="Barbazuk W.B."/>
            <person name="Baucom R.S."/>
            <person name="Brutnell T.P."/>
            <person name="Carpita N.C."/>
            <person name="Chaparro C."/>
            <person name="Chia J.-M."/>
            <person name="Deragon J.-M."/>
            <person name="Estill J.C."/>
            <person name="Fu Y."/>
            <person name="Jeddeloh J.A."/>
            <person name="Han Y."/>
            <person name="Lee H."/>
            <person name="Li P."/>
            <person name="Lisch D.R."/>
            <person name="Liu S."/>
            <person name="Liu Z."/>
            <person name="Nagel D.H."/>
            <person name="McCann M.C."/>
            <person name="SanMiguel P."/>
            <person name="Myers A.M."/>
            <person name="Nettleton D."/>
            <person name="Nguyen J."/>
            <person name="Penning B.W."/>
            <person name="Ponnala L."/>
            <person name="Schneider K.L."/>
            <person name="Schwartz D.C."/>
            <person name="Sharma A."/>
            <person name="Soderlund C."/>
            <person name="Springer N.M."/>
            <person name="Sun Q."/>
            <person name="Wang H."/>
            <person name="Waterman M."/>
            <person name="Westerman R."/>
            <person name="Wolfgruber T.K."/>
            <person name="Yang L."/>
            <person name="Yu Y."/>
            <person name="Zhang L."/>
            <person name="Zhou S."/>
            <person name="Zhu Q."/>
            <person name="Bennetzen J.L."/>
            <person name="Dawe R.K."/>
            <person name="Jiang J."/>
            <person name="Jiang N."/>
            <person name="Presting G.G."/>
            <person name="Wessler S.R."/>
            <person name="Aluru S."/>
            <person name="Martienssen R.A."/>
            <person name="Clifton S.W."/>
            <person name="McCombie W.R."/>
            <person name="Wing R.A."/>
            <person name="Wilson R.K."/>
        </authorList>
    </citation>
    <scope>NUCLEOTIDE SEQUENCE [LARGE SCALE GENOMIC DNA]</scope>
    <source>
        <strain evidence="6">cv. B73</strain>
    </source>
</reference>
<gene>
    <name evidence="5" type="primary">LOC100276292</name>
</gene>
<dbReference type="PANTHER" id="PTHR35357">
    <property type="entry name" value="OS02G0537100 PROTEIN"/>
    <property type="match status" value="1"/>
</dbReference>
<keyword evidence="7" id="KW-1267">Proteomics identification</keyword>
<dbReference type="Pfam" id="PF04043">
    <property type="entry name" value="PMEI"/>
    <property type="match status" value="1"/>
</dbReference>
<dbReference type="NCBIfam" id="TIGR01614">
    <property type="entry name" value="PME_inhib"/>
    <property type="match status" value="1"/>
</dbReference>
<evidence type="ECO:0000259" key="4">
    <source>
        <dbReference type="SMART" id="SM00856"/>
    </source>
</evidence>
<dbReference type="InterPro" id="IPR006501">
    <property type="entry name" value="Pectinesterase_inhib_dom"/>
</dbReference>
<dbReference type="EnsemblPlants" id="Zm00001eb229350_T001">
    <property type="protein sequence ID" value="Zm00001eb229350_P001"/>
    <property type="gene ID" value="Zm00001eb229350"/>
</dbReference>
<dbReference type="CDD" id="cd15795">
    <property type="entry name" value="PMEI-Pla_a_1_like"/>
    <property type="match status" value="1"/>
</dbReference>
<dbReference type="GeneID" id="100276292"/>
<evidence type="ECO:0000256" key="2">
    <source>
        <dbReference type="ARBA" id="ARBA00023157"/>
    </source>
</evidence>
<dbReference type="KEGG" id="zma:100276292"/>
<reference evidence="5" key="2">
    <citation type="submission" date="2019-07" db="EMBL/GenBank/DDBJ databases">
        <authorList>
            <person name="Seetharam A."/>
            <person name="Woodhouse M."/>
            <person name="Cannon E."/>
        </authorList>
    </citation>
    <scope>NUCLEOTIDE SEQUENCE [LARGE SCALE GENOMIC DNA]</scope>
    <source>
        <strain evidence="5">cv. B73</strain>
    </source>
</reference>
<evidence type="ECO:0000313" key="5">
    <source>
        <dbReference type="EnsemblPlants" id="Zm00001eb229350_P001"/>
    </source>
</evidence>
<comment type="similarity">
    <text evidence="3">Belongs to the PMEI family.</text>
</comment>
<keyword evidence="2" id="KW-1015">Disulfide bond</keyword>
<dbReference type="Gene3D" id="1.20.140.40">
    <property type="entry name" value="Invertase/pectin methylesterase inhibitor family protein"/>
    <property type="match status" value="1"/>
</dbReference>
<keyword evidence="1" id="KW-0732">Signal</keyword>
<evidence type="ECO:0000256" key="3">
    <source>
        <dbReference type="ARBA" id="ARBA00038471"/>
    </source>
</evidence>